<comment type="caution">
    <text evidence="1">The sequence shown here is derived from an EMBL/GenBank/DDBJ whole genome shotgun (WGS) entry which is preliminary data.</text>
</comment>
<dbReference type="Proteomes" id="UP000801492">
    <property type="component" value="Unassembled WGS sequence"/>
</dbReference>
<dbReference type="EMBL" id="VTPC01049248">
    <property type="protein sequence ID" value="KAF2890624.1"/>
    <property type="molecule type" value="Genomic_DNA"/>
</dbReference>
<dbReference type="GO" id="GO:0003676">
    <property type="term" value="F:nucleic acid binding"/>
    <property type="evidence" value="ECO:0007669"/>
    <property type="project" value="InterPro"/>
</dbReference>
<organism evidence="1 2">
    <name type="scientific">Ignelater luminosus</name>
    <name type="common">Cucubano</name>
    <name type="synonym">Pyrophorus luminosus</name>
    <dbReference type="NCBI Taxonomy" id="2038154"/>
    <lineage>
        <taxon>Eukaryota</taxon>
        <taxon>Metazoa</taxon>
        <taxon>Ecdysozoa</taxon>
        <taxon>Arthropoda</taxon>
        <taxon>Hexapoda</taxon>
        <taxon>Insecta</taxon>
        <taxon>Pterygota</taxon>
        <taxon>Neoptera</taxon>
        <taxon>Endopterygota</taxon>
        <taxon>Coleoptera</taxon>
        <taxon>Polyphaga</taxon>
        <taxon>Elateriformia</taxon>
        <taxon>Elateroidea</taxon>
        <taxon>Elateridae</taxon>
        <taxon>Agrypninae</taxon>
        <taxon>Pyrophorini</taxon>
        <taxon>Ignelater</taxon>
    </lineage>
</organism>
<proteinExistence type="predicted"/>
<evidence type="ECO:0000313" key="1">
    <source>
        <dbReference type="EMBL" id="KAF2890624.1"/>
    </source>
</evidence>
<gene>
    <name evidence="1" type="ORF">ILUMI_15549</name>
</gene>
<reference evidence="1" key="1">
    <citation type="submission" date="2019-08" db="EMBL/GenBank/DDBJ databases">
        <title>The genome of the North American firefly Photinus pyralis.</title>
        <authorList>
            <consortium name="Photinus pyralis genome working group"/>
            <person name="Fallon T.R."/>
            <person name="Sander Lower S.E."/>
            <person name="Weng J.-K."/>
        </authorList>
    </citation>
    <scope>NUCLEOTIDE SEQUENCE</scope>
    <source>
        <strain evidence="1">TRF0915ILg1</strain>
        <tissue evidence="1">Whole body</tissue>
    </source>
</reference>
<name>A0A8K0G903_IGNLU</name>
<accession>A0A8K0G903</accession>
<dbReference type="OrthoDB" id="10025891at2759"/>
<dbReference type="InterPro" id="IPR036397">
    <property type="entry name" value="RNaseH_sf"/>
</dbReference>
<evidence type="ECO:0000313" key="2">
    <source>
        <dbReference type="Proteomes" id="UP000801492"/>
    </source>
</evidence>
<protein>
    <submittedName>
        <fullName evidence="1">Uncharacterized protein</fullName>
    </submittedName>
</protein>
<sequence>MKPADDLCDTCHQNAVLLMKAGNVEVEERLNIALKHINRAKTQREFYKMWCHQTTAKGITRYHHFTFIGEKVFCKQFVRYEEEEFHFQIASPPYDNLPPAPYAANAIAAYEDLNINYVPKVKNVPNVPQLRPIERFWRNLKREVYSGGWEASSHKELKQRILLKIRQSKTSTF</sequence>
<keyword evidence="2" id="KW-1185">Reference proteome</keyword>
<dbReference type="AlphaFoldDB" id="A0A8K0G903"/>
<dbReference type="Gene3D" id="3.30.420.10">
    <property type="entry name" value="Ribonuclease H-like superfamily/Ribonuclease H"/>
    <property type="match status" value="1"/>
</dbReference>